<dbReference type="SMART" id="SM00342">
    <property type="entry name" value="HTH_ARAC"/>
    <property type="match status" value="1"/>
</dbReference>
<sequence>MARRSLHSKAADDRSSPRAAAPRPSVTAFTQDHVLSRHAESLAIIEEGSEPAAIAKARRFIHAHLDDSLTLGTVAREAGLSESHFCRLFNEATGLTLTGYVNRCRVEAAKCEILKPGKRVSEIAFEVGYQSLSQFNRCFASITGTSPTLRRKEKFAGA</sequence>
<dbReference type="EMBL" id="JAPDDT010000018">
    <property type="protein sequence ID" value="MCW1925905.1"/>
    <property type="molecule type" value="Genomic_DNA"/>
</dbReference>
<dbReference type="PROSITE" id="PS01124">
    <property type="entry name" value="HTH_ARAC_FAMILY_2"/>
    <property type="match status" value="1"/>
</dbReference>
<evidence type="ECO:0000256" key="1">
    <source>
        <dbReference type="ARBA" id="ARBA00023015"/>
    </source>
</evidence>
<evidence type="ECO:0000313" key="7">
    <source>
        <dbReference type="Proteomes" id="UP001320876"/>
    </source>
</evidence>
<feature type="domain" description="HTH araC/xylS-type" evidence="5">
    <location>
        <begin position="55"/>
        <end position="153"/>
    </location>
</feature>
<protein>
    <submittedName>
        <fullName evidence="6">AraC family transcriptional regulator</fullName>
    </submittedName>
</protein>
<keyword evidence="2" id="KW-0238">DNA-binding</keyword>
<dbReference type="PANTHER" id="PTHR46796">
    <property type="entry name" value="HTH-TYPE TRANSCRIPTIONAL ACTIVATOR RHAS-RELATED"/>
    <property type="match status" value="1"/>
</dbReference>
<dbReference type="InterPro" id="IPR018062">
    <property type="entry name" value="HTH_AraC-typ_CS"/>
</dbReference>
<feature type="region of interest" description="Disordered" evidence="4">
    <location>
        <begin position="1"/>
        <end position="27"/>
    </location>
</feature>
<dbReference type="InterPro" id="IPR018060">
    <property type="entry name" value="HTH_AraC"/>
</dbReference>
<dbReference type="Gene3D" id="1.10.10.60">
    <property type="entry name" value="Homeodomain-like"/>
    <property type="match status" value="2"/>
</dbReference>
<keyword evidence="1" id="KW-0805">Transcription regulation</keyword>
<dbReference type="InterPro" id="IPR009057">
    <property type="entry name" value="Homeodomain-like_sf"/>
</dbReference>
<name>A0ABT3GQX5_9BACT</name>
<gene>
    <name evidence="6" type="ORF">OKA05_25320</name>
</gene>
<dbReference type="SUPFAM" id="SSF46689">
    <property type="entry name" value="Homeodomain-like"/>
    <property type="match status" value="2"/>
</dbReference>
<proteinExistence type="predicted"/>
<organism evidence="6 7">
    <name type="scientific">Luteolibacter arcticus</name>
    <dbReference type="NCBI Taxonomy" id="1581411"/>
    <lineage>
        <taxon>Bacteria</taxon>
        <taxon>Pseudomonadati</taxon>
        <taxon>Verrucomicrobiota</taxon>
        <taxon>Verrucomicrobiia</taxon>
        <taxon>Verrucomicrobiales</taxon>
        <taxon>Verrucomicrobiaceae</taxon>
        <taxon>Luteolibacter</taxon>
    </lineage>
</organism>
<dbReference type="InterPro" id="IPR050204">
    <property type="entry name" value="AraC_XylS_family_regulators"/>
</dbReference>
<evidence type="ECO:0000256" key="3">
    <source>
        <dbReference type="ARBA" id="ARBA00023163"/>
    </source>
</evidence>
<dbReference type="PANTHER" id="PTHR46796:SF6">
    <property type="entry name" value="ARAC SUBFAMILY"/>
    <property type="match status" value="1"/>
</dbReference>
<dbReference type="RefSeq" id="WP_264490013.1">
    <property type="nucleotide sequence ID" value="NZ_JAPDDT010000018.1"/>
</dbReference>
<keyword evidence="3" id="KW-0804">Transcription</keyword>
<dbReference type="Proteomes" id="UP001320876">
    <property type="component" value="Unassembled WGS sequence"/>
</dbReference>
<accession>A0ABT3GQX5</accession>
<keyword evidence="7" id="KW-1185">Reference proteome</keyword>
<comment type="caution">
    <text evidence="6">The sequence shown here is derived from an EMBL/GenBank/DDBJ whole genome shotgun (WGS) entry which is preliminary data.</text>
</comment>
<dbReference type="PROSITE" id="PS00041">
    <property type="entry name" value="HTH_ARAC_FAMILY_1"/>
    <property type="match status" value="1"/>
</dbReference>
<evidence type="ECO:0000256" key="4">
    <source>
        <dbReference type="SAM" id="MobiDB-lite"/>
    </source>
</evidence>
<evidence type="ECO:0000256" key="2">
    <source>
        <dbReference type="ARBA" id="ARBA00023125"/>
    </source>
</evidence>
<evidence type="ECO:0000259" key="5">
    <source>
        <dbReference type="PROSITE" id="PS01124"/>
    </source>
</evidence>
<reference evidence="6 7" key="1">
    <citation type="submission" date="2022-10" db="EMBL/GenBank/DDBJ databases">
        <title>Luteolibacter arcticus strain CCTCC AB 2014275, whole genome shotgun sequencing project.</title>
        <authorList>
            <person name="Zhao G."/>
            <person name="Shen L."/>
        </authorList>
    </citation>
    <scope>NUCLEOTIDE SEQUENCE [LARGE SCALE GENOMIC DNA]</scope>
    <source>
        <strain evidence="6 7">CCTCC AB 2014275</strain>
    </source>
</reference>
<dbReference type="Pfam" id="PF12833">
    <property type="entry name" value="HTH_18"/>
    <property type="match status" value="1"/>
</dbReference>
<evidence type="ECO:0000313" key="6">
    <source>
        <dbReference type="EMBL" id="MCW1925905.1"/>
    </source>
</evidence>